<keyword evidence="2" id="KW-0963">Cytoplasm</keyword>
<evidence type="ECO:0000313" key="6">
    <source>
        <dbReference type="EMBL" id="RUO37287.1"/>
    </source>
</evidence>
<dbReference type="InterPro" id="IPR016181">
    <property type="entry name" value="Acyl_CoA_acyltransferase"/>
</dbReference>
<dbReference type="OrthoDB" id="9796919at2"/>
<dbReference type="Pfam" id="PF00583">
    <property type="entry name" value="Acetyltransf_1"/>
    <property type="match status" value="1"/>
</dbReference>
<evidence type="ECO:0000256" key="1">
    <source>
        <dbReference type="ARBA" id="ARBA00005395"/>
    </source>
</evidence>
<dbReference type="PANTHER" id="PTHR43420">
    <property type="entry name" value="ACETYLTRANSFERASE"/>
    <property type="match status" value="1"/>
</dbReference>
<gene>
    <name evidence="6" type="primary">rimI</name>
    <name evidence="6" type="ORF">CWE13_04805</name>
</gene>
<evidence type="ECO:0000256" key="4">
    <source>
        <dbReference type="ARBA" id="ARBA00023315"/>
    </source>
</evidence>
<dbReference type="CDD" id="cd04301">
    <property type="entry name" value="NAT_SF"/>
    <property type="match status" value="1"/>
</dbReference>
<feature type="domain" description="N-acetyltransferase" evidence="5">
    <location>
        <begin position="8"/>
        <end position="160"/>
    </location>
</feature>
<keyword evidence="4" id="KW-0012">Acyltransferase</keyword>
<evidence type="ECO:0000256" key="2">
    <source>
        <dbReference type="ARBA" id="ARBA00022490"/>
    </source>
</evidence>
<evidence type="ECO:0000256" key="3">
    <source>
        <dbReference type="ARBA" id="ARBA00022679"/>
    </source>
</evidence>
<dbReference type="GO" id="GO:0008080">
    <property type="term" value="F:N-acetyltransferase activity"/>
    <property type="evidence" value="ECO:0007669"/>
    <property type="project" value="InterPro"/>
</dbReference>
<accession>A0A432WU63</accession>
<evidence type="ECO:0000259" key="5">
    <source>
        <dbReference type="PROSITE" id="PS51186"/>
    </source>
</evidence>
<keyword evidence="7" id="KW-1185">Reference proteome</keyword>
<proteinExistence type="inferred from homology"/>
<dbReference type="PROSITE" id="PS51186">
    <property type="entry name" value="GNAT"/>
    <property type="match status" value="1"/>
</dbReference>
<dbReference type="NCBIfam" id="TIGR01575">
    <property type="entry name" value="rimI"/>
    <property type="match status" value="1"/>
</dbReference>
<name>A0A432WU63_9GAMM</name>
<comment type="similarity">
    <text evidence="1">Belongs to the acetyltransferase family. RimI subfamily.</text>
</comment>
<dbReference type="Gene3D" id="3.40.630.30">
    <property type="match status" value="1"/>
</dbReference>
<dbReference type="Proteomes" id="UP000286934">
    <property type="component" value="Unassembled WGS sequence"/>
</dbReference>
<sequence>MTEKTQRVFIADIERLTPDMMQIEKQAHAVPWSGQVFGLCFGGGYRVVGLYLISDGVTRMIGYSVVHKVLDELSLMNIAIAPEYRGKGFGRMLMQDIIDYACDEKGAQQWRVFLEVREGNKTAIAMYKSLGFTEIGRRPGYYQPARAGNPREDAVVMALE</sequence>
<dbReference type="InterPro" id="IPR006464">
    <property type="entry name" value="AcTrfase_RimI/Ard1"/>
</dbReference>
<dbReference type="InterPro" id="IPR050680">
    <property type="entry name" value="YpeA/RimI_acetyltransf"/>
</dbReference>
<reference evidence="7" key="1">
    <citation type="journal article" date="2018" name="Front. Microbiol.">
        <title>Genome-Based Analysis Reveals the Taxonomy and Diversity of the Family Idiomarinaceae.</title>
        <authorList>
            <person name="Liu Y."/>
            <person name="Lai Q."/>
            <person name="Shao Z."/>
        </authorList>
    </citation>
    <scope>NUCLEOTIDE SEQUENCE [LARGE SCALE GENOMIC DNA]</scope>
    <source>
        <strain evidence="7">AIS</strain>
    </source>
</reference>
<protein>
    <submittedName>
        <fullName evidence="6">Ribosomal-protein-alanine N-acetyltransferase</fullName>
    </submittedName>
</protein>
<dbReference type="SUPFAM" id="SSF55729">
    <property type="entry name" value="Acyl-CoA N-acyltransferases (Nat)"/>
    <property type="match status" value="1"/>
</dbReference>
<dbReference type="EMBL" id="PIPP01000002">
    <property type="protein sequence ID" value="RUO37287.1"/>
    <property type="molecule type" value="Genomic_DNA"/>
</dbReference>
<keyword evidence="3 6" id="KW-0808">Transferase</keyword>
<evidence type="ECO:0000313" key="7">
    <source>
        <dbReference type="Proteomes" id="UP000286934"/>
    </source>
</evidence>
<dbReference type="PANTHER" id="PTHR43420:SF51">
    <property type="entry name" value="PEPTIDYL-LYSINE N-ACETYLTRANSFERASE YIAC"/>
    <property type="match status" value="1"/>
</dbReference>
<dbReference type="RefSeq" id="WP_126806401.1">
    <property type="nucleotide sequence ID" value="NZ_PIPP01000002.1"/>
</dbReference>
<organism evidence="6 7">
    <name type="scientific">Aliidiomarina shirensis</name>
    <dbReference type="NCBI Taxonomy" id="1048642"/>
    <lineage>
        <taxon>Bacteria</taxon>
        <taxon>Pseudomonadati</taxon>
        <taxon>Pseudomonadota</taxon>
        <taxon>Gammaproteobacteria</taxon>
        <taxon>Alteromonadales</taxon>
        <taxon>Idiomarinaceae</taxon>
        <taxon>Aliidiomarina</taxon>
    </lineage>
</organism>
<dbReference type="AlphaFoldDB" id="A0A432WU63"/>
<comment type="caution">
    <text evidence="6">The sequence shown here is derived from an EMBL/GenBank/DDBJ whole genome shotgun (WGS) entry which is preliminary data.</text>
</comment>
<dbReference type="InterPro" id="IPR000182">
    <property type="entry name" value="GNAT_dom"/>
</dbReference>